<evidence type="ECO:0000313" key="2">
    <source>
        <dbReference type="Proteomes" id="UP001624684"/>
    </source>
</evidence>
<evidence type="ECO:0008006" key="3">
    <source>
        <dbReference type="Google" id="ProtNLM"/>
    </source>
</evidence>
<comment type="caution">
    <text evidence="1">The sequence shown here is derived from an EMBL/GenBank/DDBJ whole genome shotgun (WGS) entry which is preliminary data.</text>
</comment>
<reference evidence="1 2" key="1">
    <citation type="submission" date="2024-11" db="EMBL/GenBank/DDBJ databases">
        <title>First Report of Moraxella oculi in Brazil in an Infectious Bovine Keratoconjunctivitis Outbreak.</title>
        <authorList>
            <person name="Carvalho C.V."/>
            <person name="Domingues R."/>
            <person name="Coutinho C."/>
            <person name="Honorio N.T.B.S."/>
            <person name="Faza D.R.L.R."/>
            <person name="Carvalho W.A."/>
            <person name="Machado A.B.F."/>
            <person name="Martins M.F."/>
            <person name="Gaspar E.B."/>
        </authorList>
    </citation>
    <scope>NUCLEOTIDE SEQUENCE [LARGE SCALE GENOMIC DNA]</scope>
    <source>
        <strain evidence="1 2">2117LE</strain>
    </source>
</reference>
<dbReference type="Proteomes" id="UP001624684">
    <property type="component" value="Unassembled WGS sequence"/>
</dbReference>
<proteinExistence type="predicted"/>
<gene>
    <name evidence="1" type="ORF">ACJHVH_08215</name>
</gene>
<organism evidence="1 2">
    <name type="scientific">Moraxella oculi</name>
    <dbReference type="NCBI Taxonomy" id="2940516"/>
    <lineage>
        <taxon>Bacteria</taxon>
        <taxon>Pseudomonadati</taxon>
        <taxon>Pseudomonadota</taxon>
        <taxon>Gammaproteobacteria</taxon>
        <taxon>Moraxellales</taxon>
        <taxon>Moraxellaceae</taxon>
        <taxon>Moraxella</taxon>
    </lineage>
</organism>
<name>A0ABW8U774_9GAMM</name>
<keyword evidence="2" id="KW-1185">Reference proteome</keyword>
<dbReference type="EMBL" id="JBJJXE010000016">
    <property type="protein sequence ID" value="MFL1732963.1"/>
    <property type="molecule type" value="Genomic_DNA"/>
</dbReference>
<accession>A0ABW8U774</accession>
<dbReference type="RefSeq" id="WP_407069473.1">
    <property type="nucleotide sequence ID" value="NZ_JBJJXE010000016.1"/>
</dbReference>
<sequence>MNIDEIISIYLHYGKTDGKLEVIFCGVKTKQPIFAYIPNEQLKQEFSYYTNGISEVVFAFCRSYINISFLKKTNLLSFYRQ</sequence>
<protein>
    <recommendedName>
        <fullName evidence="3">KTSC domain-containing protein</fullName>
    </recommendedName>
</protein>
<evidence type="ECO:0000313" key="1">
    <source>
        <dbReference type="EMBL" id="MFL1732963.1"/>
    </source>
</evidence>